<comment type="caution">
    <text evidence="1">The sequence shown here is derived from an EMBL/GenBank/DDBJ whole genome shotgun (WGS) entry which is preliminary data.</text>
</comment>
<protein>
    <submittedName>
        <fullName evidence="1">Uncharacterized protein</fullName>
    </submittedName>
</protein>
<accession>A0A2P6RGF8</accession>
<evidence type="ECO:0000313" key="2">
    <source>
        <dbReference type="Proteomes" id="UP000238479"/>
    </source>
</evidence>
<dbReference type="AlphaFoldDB" id="A0A2P6RGF8"/>
<keyword evidence="2" id="KW-1185">Reference proteome</keyword>
<evidence type="ECO:0000313" key="1">
    <source>
        <dbReference type="EMBL" id="PRQ45520.1"/>
    </source>
</evidence>
<gene>
    <name evidence="1" type="ORF">RchiOBHm_Chr3g0492311</name>
</gene>
<proteinExistence type="predicted"/>
<dbReference type="EMBL" id="PDCK01000041">
    <property type="protein sequence ID" value="PRQ45520.1"/>
    <property type="molecule type" value="Genomic_DNA"/>
</dbReference>
<reference evidence="1 2" key="1">
    <citation type="journal article" date="2018" name="Nat. Genet.">
        <title>The Rosa genome provides new insights in the design of modern roses.</title>
        <authorList>
            <person name="Bendahmane M."/>
        </authorList>
    </citation>
    <scope>NUCLEOTIDE SEQUENCE [LARGE SCALE GENOMIC DNA]</scope>
    <source>
        <strain evidence="2">cv. Old Blush</strain>
    </source>
</reference>
<organism evidence="1 2">
    <name type="scientific">Rosa chinensis</name>
    <name type="common">China rose</name>
    <dbReference type="NCBI Taxonomy" id="74649"/>
    <lineage>
        <taxon>Eukaryota</taxon>
        <taxon>Viridiplantae</taxon>
        <taxon>Streptophyta</taxon>
        <taxon>Embryophyta</taxon>
        <taxon>Tracheophyta</taxon>
        <taxon>Spermatophyta</taxon>
        <taxon>Magnoliopsida</taxon>
        <taxon>eudicotyledons</taxon>
        <taxon>Gunneridae</taxon>
        <taxon>Pentapetalae</taxon>
        <taxon>rosids</taxon>
        <taxon>fabids</taxon>
        <taxon>Rosales</taxon>
        <taxon>Rosaceae</taxon>
        <taxon>Rosoideae</taxon>
        <taxon>Rosoideae incertae sedis</taxon>
        <taxon>Rosa</taxon>
    </lineage>
</organism>
<dbReference type="Gramene" id="PRQ45520">
    <property type="protein sequence ID" value="PRQ45520"/>
    <property type="gene ID" value="RchiOBHm_Chr3g0492311"/>
</dbReference>
<sequence>MYPSTTFEFTAGAAITVCLKCERLVGCWSIPAQVGWCTDGGEADSCLPLTLTLWLGFLIALRHWGFQVRDCSLFPIP</sequence>
<dbReference type="Proteomes" id="UP000238479">
    <property type="component" value="Chromosome 3"/>
</dbReference>
<name>A0A2P6RGF8_ROSCH</name>